<dbReference type="Proteomes" id="UP001476798">
    <property type="component" value="Unassembled WGS sequence"/>
</dbReference>
<evidence type="ECO:0000313" key="1">
    <source>
        <dbReference type="EMBL" id="MEQ2173459.1"/>
    </source>
</evidence>
<feature type="non-terminal residue" evidence="1">
    <location>
        <position position="63"/>
    </location>
</feature>
<feature type="non-terminal residue" evidence="1">
    <location>
        <position position="1"/>
    </location>
</feature>
<evidence type="ECO:0000313" key="2">
    <source>
        <dbReference type="Proteomes" id="UP001476798"/>
    </source>
</evidence>
<gene>
    <name evidence="1" type="ORF">GOODEAATRI_032324</name>
</gene>
<sequence length="63" mass="6567">LDISSLGGAASNHKAVLSLDQGLYLASMEVDGKLRESKLKTVSVGGLAKPDGKIQHGFRGCIQ</sequence>
<keyword evidence="2" id="KW-1185">Reference proteome</keyword>
<accession>A0ABV0NRK1</accession>
<dbReference type="EMBL" id="JAHRIO010045937">
    <property type="protein sequence ID" value="MEQ2173459.1"/>
    <property type="molecule type" value="Genomic_DNA"/>
</dbReference>
<name>A0ABV0NRK1_9TELE</name>
<reference evidence="1 2" key="1">
    <citation type="submission" date="2021-06" db="EMBL/GenBank/DDBJ databases">
        <authorList>
            <person name="Palmer J.M."/>
        </authorList>
    </citation>
    <scope>NUCLEOTIDE SEQUENCE [LARGE SCALE GENOMIC DNA]</scope>
    <source>
        <strain evidence="1 2">GA_2019</strain>
        <tissue evidence="1">Muscle</tissue>
    </source>
</reference>
<protein>
    <submittedName>
        <fullName evidence="1">Uncharacterized protein</fullName>
    </submittedName>
</protein>
<organism evidence="1 2">
    <name type="scientific">Goodea atripinnis</name>
    <dbReference type="NCBI Taxonomy" id="208336"/>
    <lineage>
        <taxon>Eukaryota</taxon>
        <taxon>Metazoa</taxon>
        <taxon>Chordata</taxon>
        <taxon>Craniata</taxon>
        <taxon>Vertebrata</taxon>
        <taxon>Euteleostomi</taxon>
        <taxon>Actinopterygii</taxon>
        <taxon>Neopterygii</taxon>
        <taxon>Teleostei</taxon>
        <taxon>Neoteleostei</taxon>
        <taxon>Acanthomorphata</taxon>
        <taxon>Ovalentaria</taxon>
        <taxon>Atherinomorphae</taxon>
        <taxon>Cyprinodontiformes</taxon>
        <taxon>Goodeidae</taxon>
        <taxon>Goodea</taxon>
    </lineage>
</organism>
<comment type="caution">
    <text evidence="1">The sequence shown here is derived from an EMBL/GenBank/DDBJ whole genome shotgun (WGS) entry which is preliminary data.</text>
</comment>
<proteinExistence type="predicted"/>